<organism evidence="2 3">
    <name type="scientific">Xanthobacter autotrophicus</name>
    <dbReference type="NCBI Taxonomy" id="280"/>
    <lineage>
        <taxon>Bacteria</taxon>
        <taxon>Pseudomonadati</taxon>
        <taxon>Pseudomonadota</taxon>
        <taxon>Alphaproteobacteria</taxon>
        <taxon>Hyphomicrobiales</taxon>
        <taxon>Xanthobacteraceae</taxon>
        <taxon>Xanthobacter</taxon>
    </lineage>
</organism>
<keyword evidence="2" id="KW-0378">Hydrolase</keyword>
<dbReference type="PRINTS" id="PR00111">
    <property type="entry name" value="ABHYDROLASE"/>
</dbReference>
<reference evidence="2 3" key="1">
    <citation type="submission" date="2019-05" db="EMBL/GenBank/DDBJ databases">
        <authorList>
            <person name="Zhou X."/>
        </authorList>
    </citation>
    <scope>NUCLEOTIDE SEQUENCE [LARGE SCALE GENOMIC DNA]</scope>
    <source>
        <strain evidence="2 3">DSM 432</strain>
    </source>
</reference>
<evidence type="ECO:0000259" key="1">
    <source>
        <dbReference type="Pfam" id="PF00561"/>
    </source>
</evidence>
<dbReference type="GO" id="GO:0046503">
    <property type="term" value="P:glycerolipid catabolic process"/>
    <property type="evidence" value="ECO:0007669"/>
    <property type="project" value="TreeGrafter"/>
</dbReference>
<feature type="domain" description="AB hydrolase-1" evidence="1">
    <location>
        <begin position="33"/>
        <end position="262"/>
    </location>
</feature>
<evidence type="ECO:0000313" key="2">
    <source>
        <dbReference type="EMBL" id="TLX40882.1"/>
    </source>
</evidence>
<dbReference type="EMBL" id="VAUP01000041">
    <property type="protein sequence ID" value="TLX40882.1"/>
    <property type="molecule type" value="Genomic_DNA"/>
</dbReference>
<dbReference type="OrthoDB" id="9780765at2"/>
<accession>A0A6C1K9S9</accession>
<protein>
    <submittedName>
        <fullName evidence="2">Alpha/beta fold hydrolase</fullName>
    </submittedName>
</protein>
<dbReference type="GO" id="GO:0004806">
    <property type="term" value="F:triacylglycerol lipase activity"/>
    <property type="evidence" value="ECO:0007669"/>
    <property type="project" value="TreeGrafter"/>
</dbReference>
<dbReference type="Gene3D" id="3.40.50.1820">
    <property type="entry name" value="alpha/beta hydrolase"/>
    <property type="match status" value="1"/>
</dbReference>
<dbReference type="AlphaFoldDB" id="A0A6C1K9S9"/>
<dbReference type="Pfam" id="PF00561">
    <property type="entry name" value="Abhydrolase_1"/>
    <property type="match status" value="1"/>
</dbReference>
<dbReference type="InterPro" id="IPR000073">
    <property type="entry name" value="AB_hydrolase_1"/>
</dbReference>
<dbReference type="InterPro" id="IPR029058">
    <property type="entry name" value="AB_hydrolase_fold"/>
</dbReference>
<dbReference type="PANTHER" id="PTHR43433:SF5">
    <property type="entry name" value="AB HYDROLASE-1 DOMAIN-CONTAINING PROTEIN"/>
    <property type="match status" value="1"/>
</dbReference>
<dbReference type="PANTHER" id="PTHR43433">
    <property type="entry name" value="HYDROLASE, ALPHA/BETA FOLD FAMILY PROTEIN"/>
    <property type="match status" value="1"/>
</dbReference>
<proteinExistence type="predicted"/>
<evidence type="ECO:0000313" key="3">
    <source>
        <dbReference type="Proteomes" id="UP000305131"/>
    </source>
</evidence>
<dbReference type="Proteomes" id="UP000305131">
    <property type="component" value="Unassembled WGS sequence"/>
</dbReference>
<name>A0A6C1K9S9_XANAU</name>
<sequence length="276" mass="29990">MWHSSNSSGWGMRMPTTQNDGLELAYQVSGEGPPVLIISGLSAERSFWALTRPLLSGFTLVEFDNRDIGKSARAKAPYVAADMARDALAVLDAAGIQKAHVIGHSMGGMIAQELVLMAPQRVDRLVLSNTIARNDLYTTQIMRLLKELRLQLDNELTFGAALTSFVLGMGTLKKIPLFAAVQQSLDAGLYQGKDAFLRQLEVCTQADTLARLGFISAPTLAIYCDDDRMFSPHMVREIADAINGAVLDEIVDSGHCPMVEAPENFATTVRAFLKGS</sequence>
<comment type="caution">
    <text evidence="2">The sequence shown here is derived from an EMBL/GenBank/DDBJ whole genome shotgun (WGS) entry which is preliminary data.</text>
</comment>
<dbReference type="SUPFAM" id="SSF53474">
    <property type="entry name" value="alpha/beta-Hydrolases"/>
    <property type="match status" value="1"/>
</dbReference>
<dbReference type="InterPro" id="IPR050471">
    <property type="entry name" value="AB_hydrolase"/>
</dbReference>
<gene>
    <name evidence="2" type="ORF">FBQ73_20730</name>
</gene>